<dbReference type="SUPFAM" id="SSF48403">
    <property type="entry name" value="Ankyrin repeat"/>
    <property type="match status" value="1"/>
</dbReference>
<gene>
    <name evidence="6" type="ORF">BDV29DRAFT_194739</name>
</gene>
<dbReference type="PROSITE" id="PS50297">
    <property type="entry name" value="ANK_REP_REGION"/>
    <property type="match status" value="1"/>
</dbReference>
<evidence type="ECO:0000256" key="4">
    <source>
        <dbReference type="PROSITE-ProRule" id="PRU00023"/>
    </source>
</evidence>
<evidence type="ECO:0000256" key="5">
    <source>
        <dbReference type="SAM" id="MobiDB-lite"/>
    </source>
</evidence>
<feature type="repeat" description="ANK" evidence="4">
    <location>
        <begin position="553"/>
        <end position="585"/>
    </location>
</feature>
<keyword evidence="3 4" id="KW-0040">ANK repeat</keyword>
<protein>
    <recommendedName>
        <fullName evidence="1">protein S-acyltransferase</fullName>
        <ecNumber evidence="1">2.3.1.225</ecNumber>
    </recommendedName>
</protein>
<feature type="compositionally biased region" description="Low complexity" evidence="5">
    <location>
        <begin position="204"/>
        <end position="223"/>
    </location>
</feature>
<accession>A0A5N5WMT3</accession>
<evidence type="ECO:0000256" key="3">
    <source>
        <dbReference type="ARBA" id="ARBA00023043"/>
    </source>
</evidence>
<evidence type="ECO:0000313" key="7">
    <source>
        <dbReference type="Proteomes" id="UP000326565"/>
    </source>
</evidence>
<feature type="repeat" description="ANK" evidence="4">
    <location>
        <begin position="448"/>
        <end position="480"/>
    </location>
</feature>
<dbReference type="PROSITE" id="PS50088">
    <property type="entry name" value="ANK_REPEAT"/>
    <property type="match status" value="4"/>
</dbReference>
<feature type="compositionally biased region" description="Low complexity" evidence="5">
    <location>
        <begin position="248"/>
        <end position="260"/>
    </location>
</feature>
<keyword evidence="2" id="KW-0677">Repeat</keyword>
<organism evidence="6 7">
    <name type="scientific">Aspergillus leporis</name>
    <dbReference type="NCBI Taxonomy" id="41062"/>
    <lineage>
        <taxon>Eukaryota</taxon>
        <taxon>Fungi</taxon>
        <taxon>Dikarya</taxon>
        <taxon>Ascomycota</taxon>
        <taxon>Pezizomycotina</taxon>
        <taxon>Eurotiomycetes</taxon>
        <taxon>Eurotiomycetidae</taxon>
        <taxon>Eurotiales</taxon>
        <taxon>Aspergillaceae</taxon>
        <taxon>Aspergillus</taxon>
        <taxon>Aspergillus subgen. Circumdati</taxon>
    </lineage>
</organism>
<evidence type="ECO:0000313" key="6">
    <source>
        <dbReference type="EMBL" id="KAB8069589.1"/>
    </source>
</evidence>
<dbReference type="Proteomes" id="UP000326565">
    <property type="component" value="Unassembled WGS sequence"/>
</dbReference>
<dbReference type="InterPro" id="IPR036770">
    <property type="entry name" value="Ankyrin_rpt-contain_sf"/>
</dbReference>
<name>A0A5N5WMT3_9EURO</name>
<dbReference type="OrthoDB" id="194358at2759"/>
<reference evidence="6 7" key="1">
    <citation type="submission" date="2019-04" db="EMBL/GenBank/DDBJ databases">
        <title>Friends and foes A comparative genomics study of 23 Aspergillus species from section Flavi.</title>
        <authorList>
            <consortium name="DOE Joint Genome Institute"/>
            <person name="Kjaerbolling I."/>
            <person name="Vesth T."/>
            <person name="Frisvad J.C."/>
            <person name="Nybo J.L."/>
            <person name="Theobald S."/>
            <person name="Kildgaard S."/>
            <person name="Isbrandt T."/>
            <person name="Kuo A."/>
            <person name="Sato A."/>
            <person name="Lyhne E.K."/>
            <person name="Kogle M.E."/>
            <person name="Wiebenga A."/>
            <person name="Kun R.S."/>
            <person name="Lubbers R.J."/>
            <person name="Makela M.R."/>
            <person name="Barry K."/>
            <person name="Chovatia M."/>
            <person name="Clum A."/>
            <person name="Daum C."/>
            <person name="Haridas S."/>
            <person name="He G."/>
            <person name="LaButti K."/>
            <person name="Lipzen A."/>
            <person name="Mondo S."/>
            <person name="Riley R."/>
            <person name="Salamov A."/>
            <person name="Simmons B.A."/>
            <person name="Magnuson J.K."/>
            <person name="Henrissat B."/>
            <person name="Mortensen U.H."/>
            <person name="Larsen T.O."/>
            <person name="Devries R.P."/>
            <person name="Grigoriev I.V."/>
            <person name="Machida M."/>
            <person name="Baker S.E."/>
            <person name="Andersen M.R."/>
        </authorList>
    </citation>
    <scope>NUCLEOTIDE SEQUENCE [LARGE SCALE GENOMIC DNA]</scope>
    <source>
        <strain evidence="6 7">CBS 151.66</strain>
    </source>
</reference>
<dbReference type="AlphaFoldDB" id="A0A5N5WMT3"/>
<sequence length="858" mass="92605">MDPASIFGVASGSVQLVQIITQTAAGLATLREKFIHAELTIWSLLGKLTTIKSAITQLDDRAKIQCSRWNREYGVAALTKNNTLGNGFRLGISAHGRILRNEDVMRDHQERVRAQVLALQLLLQACQCRSSSEQVELLRRAENRRIIQKVADDTATLLSSSSYAASRADTSSLSHRQSSSGDAAFNFDGRLLSSPPYRRVLHCSSSTTETQSTSSNGNQSWSTDEGKSVTFRPPNVQPSQAQVRRWPSDSTSSSSINRSSNSKREKIRSALRQLGRAKSTAQVHIRSPTGGRPPSGGPTGEILMPALTSHHPRDLCTAHCQGSPKCITGGITLVASHCGNDDVVDLLLQKSARLNATDKSGSTPLHLAASRDHCGLVADKGQLEAARMLIVGLAKVNARDDKQMTALHVAASKGHEAIVGLLAFNGNGHLGVVGLLNHKADINAAGSDRRTPLIYAAAMGRVQVTQALLKRKTSTRQVDDASMTALHWAAFNGHAEIVGLLGQKKESLAVTNIMGRSALHLAVLNSKFAVVDNTEIAKLLLISGANIELQTKDQQRLIHIAVAQGSMALLNLLCDKGASLEARNSFGDRALCVACRCNGAHLPIVMLLLQRGASVLKKDEVGWRPYQYAAYYGHPDVLRLLLSCAPTGWAREGANVGLAALRISFSPSANISEERKREVRGLLSEVQRQLEVRIESVLPGIPPVICDMTAVMTAEMLQPQLSRPAATQYGSTIVQAPAIPELPGTLEQGLSPSRSVTPEQMRRDMRHHGDTLSQAVREQTSPVGQIAMPRAHTVSNLLEEWSRPRPIASPVSMVTEHEPELAHGVSLVPEVPNEPEGREYDADSISSVYTASETVILT</sequence>
<dbReference type="EC" id="2.3.1.225" evidence="1"/>
<feature type="region of interest" description="Disordered" evidence="5">
    <location>
        <begin position="202"/>
        <end position="302"/>
    </location>
</feature>
<proteinExistence type="predicted"/>
<dbReference type="EMBL" id="ML732334">
    <property type="protein sequence ID" value="KAB8069589.1"/>
    <property type="molecule type" value="Genomic_DNA"/>
</dbReference>
<dbReference type="InterPro" id="IPR002110">
    <property type="entry name" value="Ankyrin_rpt"/>
</dbReference>
<dbReference type="PANTHER" id="PTHR24161">
    <property type="entry name" value="ANK_REP_REGION DOMAIN-CONTAINING PROTEIN-RELATED"/>
    <property type="match status" value="1"/>
</dbReference>
<feature type="repeat" description="ANK" evidence="4">
    <location>
        <begin position="514"/>
        <end position="552"/>
    </location>
</feature>
<evidence type="ECO:0000256" key="1">
    <source>
        <dbReference type="ARBA" id="ARBA00012210"/>
    </source>
</evidence>
<dbReference type="Pfam" id="PF00023">
    <property type="entry name" value="Ank"/>
    <property type="match status" value="1"/>
</dbReference>
<keyword evidence="7" id="KW-1185">Reference proteome</keyword>
<dbReference type="SMART" id="SM00248">
    <property type="entry name" value="ANK"/>
    <property type="match status" value="9"/>
</dbReference>
<dbReference type="Pfam" id="PF12796">
    <property type="entry name" value="Ank_2"/>
    <property type="match status" value="3"/>
</dbReference>
<dbReference type="PANTHER" id="PTHR24161:SF85">
    <property type="entry name" value="PALMITOYLTRANSFERASE HIP14"/>
    <property type="match status" value="1"/>
</dbReference>
<dbReference type="Gene3D" id="1.25.40.20">
    <property type="entry name" value="Ankyrin repeat-containing domain"/>
    <property type="match status" value="5"/>
</dbReference>
<evidence type="ECO:0000256" key="2">
    <source>
        <dbReference type="ARBA" id="ARBA00022737"/>
    </source>
</evidence>
<dbReference type="PRINTS" id="PR01415">
    <property type="entry name" value="ANKYRIN"/>
</dbReference>
<feature type="repeat" description="ANK" evidence="4">
    <location>
        <begin position="360"/>
        <end position="401"/>
    </location>
</feature>